<dbReference type="Proteomes" id="UP000242146">
    <property type="component" value="Unassembled WGS sequence"/>
</dbReference>
<dbReference type="Pfam" id="PF00149">
    <property type="entry name" value="Metallophos"/>
    <property type="match status" value="1"/>
</dbReference>
<dbReference type="InterPro" id="IPR056229">
    <property type="entry name" value="Ig_TMM62"/>
</dbReference>
<dbReference type="SUPFAM" id="SSF56300">
    <property type="entry name" value="Metallo-dependent phosphatases"/>
    <property type="match status" value="1"/>
</dbReference>
<dbReference type="GO" id="GO:0016787">
    <property type="term" value="F:hydrolase activity"/>
    <property type="evidence" value="ECO:0007669"/>
    <property type="project" value="InterPro"/>
</dbReference>
<keyword evidence="1" id="KW-0732">Signal</keyword>
<dbReference type="PANTHER" id="PTHR14795:SF0">
    <property type="entry name" value="TRANSMEMBRANE PROTEIN 62"/>
    <property type="match status" value="1"/>
</dbReference>
<dbReference type="Gene3D" id="3.60.21.10">
    <property type="match status" value="1"/>
</dbReference>
<sequence length="507" mass="57263">MKPIFWTWCLGLLTLVCSLRACHLYWLSTKDFRTFSSPWQLVPSKKSLPIKPPVPILHNSQSLDPITITDTADGVFYFVQISDLHISKYRTKGHTLHFLQFIQSILPRIKPEFVAVTGDLTDAKDHRRVTSQQYLEEWKLYRNAIDQQTWTNTTWYDIRGNHDCFDLPSWQSKVNHYRTHGQQAEQVERGQGIYTWQYSPSYGDYRFVAIDACPKRGPSRPFNFFGYLTSATMDRLVSAVTPLANHTFVFSHYPTTTMVFGVSSQGYTFKDLAKHYSVYFCGHLHRLIAGLGDVLQSYDPTSKSLELELGDMKDHGMYRIVAVDHDLVSFVDASIPGAPNQPAAGQPLIPLAGDDHVMWPEPLSQPVAPVVLVTNPKEARFAMDAKEPLSRMAASTHIRFLVFSDVAPDELAVEAWIDNVRLETQATFVGHDKLPLWTLPWTASDYHHGPHRLVIKVIPRTGGPSGQAHVVFRLDGERTKIGGGPGEWIIASDMSTVVCAKKGKKKR</sequence>
<evidence type="ECO:0000256" key="1">
    <source>
        <dbReference type="SAM" id="SignalP"/>
    </source>
</evidence>
<comment type="caution">
    <text evidence="4">The sequence shown here is derived from an EMBL/GenBank/DDBJ whole genome shotgun (WGS) entry which is preliminary data.</text>
</comment>
<dbReference type="InterPro" id="IPR004843">
    <property type="entry name" value="Calcineurin-like_PHP"/>
</dbReference>
<reference evidence="4 5" key="1">
    <citation type="submission" date="2016-07" db="EMBL/GenBank/DDBJ databases">
        <title>Pervasive Adenine N6-methylation of Active Genes in Fungi.</title>
        <authorList>
            <consortium name="DOE Joint Genome Institute"/>
            <person name="Mondo S.J."/>
            <person name="Dannebaum R.O."/>
            <person name="Kuo R.C."/>
            <person name="Labutti K."/>
            <person name="Haridas S."/>
            <person name="Kuo A."/>
            <person name="Salamov A."/>
            <person name="Ahrendt S.R."/>
            <person name="Lipzen A."/>
            <person name="Sullivan W."/>
            <person name="Andreopoulos W.B."/>
            <person name="Clum A."/>
            <person name="Lindquist E."/>
            <person name="Daum C."/>
            <person name="Ramamoorthy G.K."/>
            <person name="Gryganskyi A."/>
            <person name="Culley D."/>
            <person name="Magnuson J.K."/>
            <person name="James T.Y."/>
            <person name="O'Malley M.A."/>
            <person name="Stajich J.E."/>
            <person name="Spatafora J.W."/>
            <person name="Visel A."/>
            <person name="Grigoriev I.V."/>
        </authorList>
    </citation>
    <scope>NUCLEOTIDE SEQUENCE [LARGE SCALE GENOMIC DNA]</scope>
    <source>
        <strain evidence="4 5">NRRL 3301</strain>
    </source>
</reference>
<name>A0A1X2G6Z8_9FUNG</name>
<accession>A0A1X2G6Z8</accession>
<feature type="domain" description="TMEM62 Ig-like" evidence="3">
    <location>
        <begin position="368"/>
        <end position="462"/>
    </location>
</feature>
<feature type="signal peptide" evidence="1">
    <location>
        <begin position="1"/>
        <end position="21"/>
    </location>
</feature>
<dbReference type="STRING" id="101127.A0A1X2G6Z8"/>
<dbReference type="Pfam" id="PF24384">
    <property type="entry name" value="Ig_TMM62"/>
    <property type="match status" value="1"/>
</dbReference>
<organism evidence="4 5">
    <name type="scientific">Hesseltinella vesiculosa</name>
    <dbReference type="NCBI Taxonomy" id="101127"/>
    <lineage>
        <taxon>Eukaryota</taxon>
        <taxon>Fungi</taxon>
        <taxon>Fungi incertae sedis</taxon>
        <taxon>Mucoromycota</taxon>
        <taxon>Mucoromycotina</taxon>
        <taxon>Mucoromycetes</taxon>
        <taxon>Mucorales</taxon>
        <taxon>Cunninghamellaceae</taxon>
        <taxon>Hesseltinella</taxon>
    </lineage>
</organism>
<dbReference type="InterPro" id="IPR029052">
    <property type="entry name" value="Metallo-depent_PP-like"/>
</dbReference>
<dbReference type="EMBL" id="MCGT01000036">
    <property type="protein sequence ID" value="ORX46737.1"/>
    <property type="molecule type" value="Genomic_DNA"/>
</dbReference>
<evidence type="ECO:0000313" key="4">
    <source>
        <dbReference type="EMBL" id="ORX46737.1"/>
    </source>
</evidence>
<dbReference type="AlphaFoldDB" id="A0A1X2G6Z8"/>
<evidence type="ECO:0000259" key="3">
    <source>
        <dbReference type="Pfam" id="PF24384"/>
    </source>
</evidence>
<proteinExistence type="predicted"/>
<protein>
    <submittedName>
        <fullName evidence="4">Metallo-dependent phosphatase</fullName>
    </submittedName>
</protein>
<dbReference type="OrthoDB" id="45365at2759"/>
<keyword evidence="5" id="KW-1185">Reference proteome</keyword>
<evidence type="ECO:0000259" key="2">
    <source>
        <dbReference type="Pfam" id="PF00149"/>
    </source>
</evidence>
<gene>
    <name evidence="4" type="ORF">DM01DRAFT_186934</name>
</gene>
<feature type="domain" description="Calcineurin-like phosphoesterase" evidence="2">
    <location>
        <begin position="78"/>
        <end position="286"/>
    </location>
</feature>
<dbReference type="PANTHER" id="PTHR14795">
    <property type="entry name" value="HELICASE RELATED"/>
    <property type="match status" value="1"/>
</dbReference>
<evidence type="ECO:0000313" key="5">
    <source>
        <dbReference type="Proteomes" id="UP000242146"/>
    </source>
</evidence>
<feature type="chain" id="PRO_5013049706" evidence="1">
    <location>
        <begin position="22"/>
        <end position="507"/>
    </location>
</feature>